<dbReference type="GO" id="GO:0016020">
    <property type="term" value="C:membrane"/>
    <property type="evidence" value="ECO:0007669"/>
    <property type="project" value="UniProtKB-SubCell"/>
</dbReference>
<dbReference type="GO" id="GO:0022857">
    <property type="term" value="F:transmembrane transporter activity"/>
    <property type="evidence" value="ECO:0007669"/>
    <property type="project" value="InterPro"/>
</dbReference>
<dbReference type="AlphaFoldDB" id="A0A4U6X9I1"/>
<feature type="transmembrane region" description="Helical" evidence="3">
    <location>
        <begin position="369"/>
        <end position="391"/>
    </location>
</feature>
<comment type="caution">
    <text evidence="4">The sequence shown here is derived from an EMBL/GenBank/DDBJ whole genome shotgun (WGS) entry which is preliminary data.</text>
</comment>
<feature type="transmembrane region" description="Helical" evidence="3">
    <location>
        <begin position="527"/>
        <end position="547"/>
    </location>
</feature>
<feature type="transmembrane region" description="Helical" evidence="3">
    <location>
        <begin position="411"/>
        <end position="429"/>
    </location>
</feature>
<dbReference type="EMBL" id="PJEX01000249">
    <property type="protein sequence ID" value="TKW52278.1"/>
    <property type="molecule type" value="Genomic_DNA"/>
</dbReference>
<reference evidence="4 5" key="1">
    <citation type="journal article" date="2019" name="PLoS ONE">
        <title>Comparative genome analysis indicates high evolutionary potential of pathogenicity genes in Colletotrichum tanaceti.</title>
        <authorList>
            <person name="Lelwala R.V."/>
            <person name="Korhonen P.K."/>
            <person name="Young N.D."/>
            <person name="Scott J.B."/>
            <person name="Ades P.A."/>
            <person name="Gasser R.B."/>
            <person name="Taylor P.W.J."/>
        </authorList>
    </citation>
    <scope>NUCLEOTIDE SEQUENCE [LARGE SCALE GENOMIC DNA]</scope>
    <source>
        <strain evidence="4">BRIP57314</strain>
    </source>
</reference>
<dbReference type="InterPro" id="IPR011701">
    <property type="entry name" value="MFS"/>
</dbReference>
<comment type="subcellular location">
    <subcellularLocation>
        <location evidence="1">Membrane</location>
        <topology evidence="1">Multi-pass membrane protein</topology>
    </subcellularLocation>
</comment>
<evidence type="ECO:0000256" key="2">
    <source>
        <dbReference type="SAM" id="MobiDB-lite"/>
    </source>
</evidence>
<proteinExistence type="predicted"/>
<feature type="transmembrane region" description="Helical" evidence="3">
    <location>
        <begin position="163"/>
        <end position="182"/>
    </location>
</feature>
<feature type="transmembrane region" description="Helical" evidence="3">
    <location>
        <begin position="100"/>
        <end position="124"/>
    </location>
</feature>
<dbReference type="Gene3D" id="1.20.1250.20">
    <property type="entry name" value="MFS general substrate transporter like domains"/>
    <property type="match status" value="2"/>
</dbReference>
<feature type="region of interest" description="Disordered" evidence="2">
    <location>
        <begin position="299"/>
        <end position="351"/>
    </location>
</feature>
<name>A0A4U6X9I1_9PEZI</name>
<keyword evidence="3" id="KW-0812">Transmembrane</keyword>
<protein>
    <submittedName>
        <fullName evidence="4">Putative MFS-type transporter</fullName>
    </submittedName>
</protein>
<dbReference type="Proteomes" id="UP000310108">
    <property type="component" value="Unassembled WGS sequence"/>
</dbReference>
<organism evidence="4 5">
    <name type="scientific">Colletotrichum tanaceti</name>
    <dbReference type="NCBI Taxonomy" id="1306861"/>
    <lineage>
        <taxon>Eukaryota</taxon>
        <taxon>Fungi</taxon>
        <taxon>Dikarya</taxon>
        <taxon>Ascomycota</taxon>
        <taxon>Pezizomycotina</taxon>
        <taxon>Sordariomycetes</taxon>
        <taxon>Hypocreomycetidae</taxon>
        <taxon>Glomerellales</taxon>
        <taxon>Glomerellaceae</taxon>
        <taxon>Colletotrichum</taxon>
        <taxon>Colletotrichum destructivum species complex</taxon>
    </lineage>
</organism>
<evidence type="ECO:0000313" key="5">
    <source>
        <dbReference type="Proteomes" id="UP000310108"/>
    </source>
</evidence>
<dbReference type="SUPFAM" id="SSF103473">
    <property type="entry name" value="MFS general substrate transporter"/>
    <property type="match status" value="2"/>
</dbReference>
<feature type="compositionally biased region" description="Polar residues" evidence="2">
    <location>
        <begin position="1"/>
        <end position="15"/>
    </location>
</feature>
<keyword evidence="3" id="KW-1133">Transmembrane helix</keyword>
<dbReference type="OrthoDB" id="5208908at2759"/>
<feature type="transmembrane region" description="Helical" evidence="3">
    <location>
        <begin position="269"/>
        <end position="289"/>
    </location>
</feature>
<feature type="compositionally biased region" description="Basic and acidic residues" evidence="2">
    <location>
        <begin position="45"/>
        <end position="55"/>
    </location>
</feature>
<evidence type="ECO:0000256" key="1">
    <source>
        <dbReference type="ARBA" id="ARBA00004141"/>
    </source>
</evidence>
<keyword evidence="3" id="KW-0472">Membrane</keyword>
<feature type="region of interest" description="Disordered" evidence="2">
    <location>
        <begin position="1"/>
        <end position="89"/>
    </location>
</feature>
<accession>A0A4U6X9I1</accession>
<dbReference type="PANTHER" id="PTHR23539:SF1">
    <property type="entry name" value="MAJOR FACILITATOR SUPERFAMILY (MFS) PROFILE DOMAIN-CONTAINING PROTEIN"/>
    <property type="match status" value="1"/>
</dbReference>
<dbReference type="PANTHER" id="PTHR23539">
    <property type="entry name" value="MFS TRANSPORTER"/>
    <property type="match status" value="1"/>
</dbReference>
<feature type="transmembrane region" description="Helical" evidence="3">
    <location>
        <begin position="136"/>
        <end position="156"/>
    </location>
</feature>
<dbReference type="InterPro" id="IPR036259">
    <property type="entry name" value="MFS_trans_sf"/>
</dbReference>
<evidence type="ECO:0000256" key="3">
    <source>
        <dbReference type="SAM" id="Phobius"/>
    </source>
</evidence>
<gene>
    <name evidence="4" type="ORF">CTA1_262</name>
</gene>
<sequence>MDVKNLQITPSNTVILESMRPDPLSPDVSVDDKQDDDKQDDDKQDDDKQVDDKQDAPINASASGPPIPSNVLTTPEAHTEADSGGSTDVNDAKLRRRARWALCVLAFFMGDVQDGIGPFLGVYLQQHGWSPGLRGSVSTVSGVATIIATAPIGALIDATKHKRLLVSAFALLVGVSQGLNLLTTHPALVFSTQIVSAVAGTSMMPLLVALTLGVCSHHPGGSGAGAATKGKDKHSFRSLNGRTQAANHAGNMASAGLAAVLGERFGLTAVFWLVMAFCAATMGSVLLLPERAIDHAAARGGPSIDDEVNNTGGPQAMQERDRPATDDEAERGGASPAHGHPREAPIANPKKKKNRFTNSTLMLMLKNKALVAVAVTVFLFHLGNAAVLPLYGQALVAAGQGNPASTTGLTVIIAQGTMVIVSVLTSWLAGRGGYWFAVLLSYVALPVRAAVAGRFIESWGVWPVQILDGVGSGIQSVAIPGLLAVMMAGTGRVNITFGVVGGVTRQTGSSISHSLGGWMAETRGYSFALYLSGVFPLVSLAIWLGFYKMLRPVMDRKPSGE</sequence>
<keyword evidence="5" id="KW-1185">Reference proteome</keyword>
<dbReference type="Pfam" id="PF07690">
    <property type="entry name" value="MFS_1"/>
    <property type="match status" value="1"/>
</dbReference>
<evidence type="ECO:0000313" key="4">
    <source>
        <dbReference type="EMBL" id="TKW52278.1"/>
    </source>
</evidence>
<feature type="transmembrane region" description="Helical" evidence="3">
    <location>
        <begin position="436"/>
        <end position="456"/>
    </location>
</feature>